<feature type="repeat" description="WD" evidence="3">
    <location>
        <begin position="686"/>
        <end position="718"/>
    </location>
</feature>
<evidence type="ECO:0000313" key="5">
    <source>
        <dbReference type="EMBL" id="UFP96161.1"/>
    </source>
</evidence>
<feature type="repeat" description="WD" evidence="3">
    <location>
        <begin position="644"/>
        <end position="681"/>
    </location>
</feature>
<feature type="repeat" description="WD" evidence="3">
    <location>
        <begin position="937"/>
        <end position="978"/>
    </location>
</feature>
<dbReference type="PROSITE" id="PS50294">
    <property type="entry name" value="WD_REPEATS_REGION"/>
    <property type="match status" value="14"/>
</dbReference>
<dbReference type="CDD" id="cd00200">
    <property type="entry name" value="WD40"/>
    <property type="match status" value="3"/>
</dbReference>
<keyword evidence="2" id="KW-0677">Repeat</keyword>
<dbReference type="PROSITE" id="PS00678">
    <property type="entry name" value="WD_REPEATS_1"/>
    <property type="match status" value="6"/>
</dbReference>
<dbReference type="InterPro" id="IPR036322">
    <property type="entry name" value="WD40_repeat_dom_sf"/>
</dbReference>
<feature type="repeat" description="WD" evidence="3">
    <location>
        <begin position="560"/>
        <end position="601"/>
    </location>
</feature>
<protein>
    <submittedName>
        <fullName evidence="5">Pentapeptide repeat-containing protein</fullName>
    </submittedName>
</protein>
<dbReference type="SUPFAM" id="SSF141571">
    <property type="entry name" value="Pentapeptide repeat-like"/>
    <property type="match status" value="1"/>
</dbReference>
<dbReference type="InterPro" id="IPR027417">
    <property type="entry name" value="P-loop_NTPase"/>
</dbReference>
<feature type="repeat" description="WD" evidence="3">
    <location>
        <begin position="769"/>
        <end position="810"/>
    </location>
</feature>
<organism evidence="5 6">
    <name type="scientific">Gloeobacter morelensis MG652769</name>
    <dbReference type="NCBI Taxonomy" id="2781736"/>
    <lineage>
        <taxon>Bacteria</taxon>
        <taxon>Bacillati</taxon>
        <taxon>Cyanobacteriota</taxon>
        <taxon>Cyanophyceae</taxon>
        <taxon>Gloeobacterales</taxon>
        <taxon>Gloeobacteraceae</taxon>
        <taxon>Gloeobacter</taxon>
        <taxon>Gloeobacter morelensis</taxon>
    </lineage>
</organism>
<evidence type="ECO:0000259" key="4">
    <source>
        <dbReference type="SMART" id="SM00382"/>
    </source>
</evidence>
<feature type="repeat" description="WD" evidence="3">
    <location>
        <begin position="1021"/>
        <end position="1062"/>
    </location>
</feature>
<keyword evidence="6" id="KW-1185">Reference proteome</keyword>
<feature type="repeat" description="WD" evidence="3">
    <location>
        <begin position="853"/>
        <end position="894"/>
    </location>
</feature>
<dbReference type="PANTHER" id="PTHR22847:SF637">
    <property type="entry name" value="WD REPEAT DOMAIN 5B"/>
    <property type="match status" value="1"/>
</dbReference>
<feature type="domain" description="AAA+ ATPase" evidence="4">
    <location>
        <begin position="133"/>
        <end position="282"/>
    </location>
</feature>
<feature type="repeat" description="WD" evidence="3">
    <location>
        <begin position="602"/>
        <end position="643"/>
    </location>
</feature>
<dbReference type="InterPro" id="IPR002182">
    <property type="entry name" value="NB-ARC"/>
</dbReference>
<dbReference type="PROSITE" id="PS50082">
    <property type="entry name" value="WD_REPEATS_2"/>
    <property type="match status" value="14"/>
</dbReference>
<dbReference type="PANTHER" id="PTHR22847">
    <property type="entry name" value="WD40 REPEAT PROTEIN"/>
    <property type="match status" value="1"/>
</dbReference>
<dbReference type="SMART" id="SM00320">
    <property type="entry name" value="WD40"/>
    <property type="match status" value="14"/>
</dbReference>
<keyword evidence="1 3" id="KW-0853">WD repeat</keyword>
<evidence type="ECO:0000313" key="6">
    <source>
        <dbReference type="Proteomes" id="UP001054846"/>
    </source>
</evidence>
<reference evidence="5 6" key="1">
    <citation type="journal article" date="2021" name="Genome Biol. Evol.">
        <title>Complete Genome Sequencing of a Novel Gloeobacter Species from a Waterfall Cave in Mexico.</title>
        <authorList>
            <person name="Saw J.H."/>
            <person name="Cardona T."/>
            <person name="Montejano G."/>
        </authorList>
    </citation>
    <scope>NUCLEOTIDE SEQUENCE [LARGE SCALE GENOMIC DNA]</scope>
    <source>
        <strain evidence="5">MG652769</strain>
    </source>
</reference>
<feature type="repeat" description="WD" evidence="3">
    <location>
        <begin position="979"/>
        <end position="1020"/>
    </location>
</feature>
<dbReference type="InterPro" id="IPR001680">
    <property type="entry name" value="WD40_rpt"/>
</dbReference>
<dbReference type="Pfam" id="PF00805">
    <property type="entry name" value="Pentapeptide"/>
    <property type="match status" value="1"/>
</dbReference>
<evidence type="ECO:0000256" key="2">
    <source>
        <dbReference type="ARBA" id="ARBA00022737"/>
    </source>
</evidence>
<dbReference type="PRINTS" id="PR00364">
    <property type="entry name" value="DISEASERSIST"/>
</dbReference>
<dbReference type="RefSeq" id="WP_230843406.1">
    <property type="nucleotide sequence ID" value="NZ_CP063845.1"/>
</dbReference>
<dbReference type="InterPro" id="IPR015943">
    <property type="entry name" value="WD40/YVTN_repeat-like_dom_sf"/>
</dbReference>
<dbReference type="Gene3D" id="3.40.50.300">
    <property type="entry name" value="P-loop containing nucleotide triphosphate hydrolases"/>
    <property type="match status" value="1"/>
</dbReference>
<dbReference type="SUPFAM" id="SSF50978">
    <property type="entry name" value="WD40 repeat-like"/>
    <property type="match status" value="2"/>
</dbReference>
<dbReference type="PRINTS" id="PR00320">
    <property type="entry name" value="GPROTEINBRPT"/>
</dbReference>
<feature type="repeat" description="WD" evidence="3">
    <location>
        <begin position="811"/>
        <end position="843"/>
    </location>
</feature>
<feature type="repeat" description="WD" evidence="3">
    <location>
        <begin position="1105"/>
        <end position="1137"/>
    </location>
</feature>
<gene>
    <name evidence="5" type="ORF">ISF26_08125</name>
</gene>
<dbReference type="EMBL" id="CP063845">
    <property type="protein sequence ID" value="UFP96161.1"/>
    <property type="molecule type" value="Genomic_DNA"/>
</dbReference>
<feature type="repeat" description="WD" evidence="3">
    <location>
        <begin position="895"/>
        <end position="936"/>
    </location>
</feature>
<feature type="repeat" description="WD" evidence="3">
    <location>
        <begin position="1063"/>
        <end position="1104"/>
    </location>
</feature>
<accession>A0ABY3PR25</accession>
<dbReference type="InterPro" id="IPR020472">
    <property type="entry name" value="WD40_PAC1"/>
</dbReference>
<dbReference type="InterPro" id="IPR001646">
    <property type="entry name" value="5peptide_repeat"/>
</dbReference>
<dbReference type="Proteomes" id="UP001054846">
    <property type="component" value="Chromosome"/>
</dbReference>
<evidence type="ECO:0000256" key="3">
    <source>
        <dbReference type="PROSITE-ProRule" id="PRU00221"/>
    </source>
</evidence>
<evidence type="ECO:0000256" key="1">
    <source>
        <dbReference type="ARBA" id="ARBA00022574"/>
    </source>
</evidence>
<dbReference type="Pfam" id="PF00400">
    <property type="entry name" value="WD40"/>
    <property type="match status" value="14"/>
</dbReference>
<dbReference type="InterPro" id="IPR003593">
    <property type="entry name" value="AAA+_ATPase"/>
</dbReference>
<dbReference type="SUPFAM" id="SSF52540">
    <property type="entry name" value="P-loop containing nucleoside triphosphate hydrolases"/>
    <property type="match status" value="1"/>
</dbReference>
<name>A0ABY3PR25_9CYAN</name>
<feature type="repeat" description="WD" evidence="3">
    <location>
        <begin position="727"/>
        <end position="768"/>
    </location>
</feature>
<proteinExistence type="predicted"/>
<dbReference type="InterPro" id="IPR019775">
    <property type="entry name" value="WD40_repeat_CS"/>
</dbReference>
<dbReference type="SMART" id="SM00382">
    <property type="entry name" value="AAA"/>
    <property type="match status" value="1"/>
</dbReference>
<sequence length="1192" mass="129316">MVLPPKQRKRGVILTPEGYRRLQEARRQIERQENLGGRYSLENLSERTGLAPRTVTRVLGCAEGVDKQTLEQLFWGFSLELTRRDYTSVGAAVAREPAAPDTRVSLGDAPDVSAFHGRTEELALLKGWLLEDNCRLVALVGMGGVGKTSLALKLCEQVQGSFEYVIWRSLRNAPPAQDLLAESIRFFSAGVQSDLPPGCFGKRVLLLLDHLRRYRCLIVLDNAETVLGSQGLSGYCDGFADYSELLRCIGSTAHRSCLILTSREKPQEVAVGEGRTQPVRSLLVGGLPAEFGQKILLEKDLQSPSDEAARALVQHYSGNPLALKMAASTIQDLFAGSISDFMAQGTTIFGEIRNLLAQQFNRLSEIEREIAYWLAINREPASQAQLREDLLSPVSKLRLLEALESLGRRSLTESQATRFTLQPVALEYLTGRLVEQIYEELVCGRLVLLKSHALLKPQGTEYIQSMQVRFILVPLLEQLVATFGGKEAAVQHLSRLLPVLRQDGTEPGYAAGNLFNLLRRLGADLSGCDFSNLSVWQADLRGADLHRLNFAGANLAKSVFTEAVGNVTSLAFSPDGRLLATGDAGSVVRLWQVADGKQLALCEGHTSWVWAVAFSPDGRLIASGSMDQTVKLWDARTCECIKTLRGHVGRVLTVAFSPDGRTLLSAGDDQVIRLWDVSSGEPGLHLPGHNRCVSSACFSPDGRLIASGSMDRTVRLWDASGQCLKTLEGHDHCVFSVAFAPDGQTIASASQDETIKLWQVATGECEGTLRGHTSVVHSLSFSPDGRTIASASQDETIKLWQVATGECEGTLRGHEGWVWAVAFSPDGETIASGCAARSVRFWDTMAGICRIALQGHANLMFSVAFAPDGRTLASSSSDRRVYLWDVEGKSCLDTLRGHEGWVLSVATSPDGRTLASTGMDRTIRLWNTRSGACSKILRGHEGWVWSVAFSPDSQTIASASTDQTVRLWDARTGQCLQVLRGHSDWVCTANFSPDGRLVASGSQDGTTRLWQTDTGDCLHTLAGEGGSVRAVSFSPTAPLVACVGDGRTVRIWDIQAKSWLHVLEGHTNGIWAAAFAPDGQTLATAGADRTIRLWDVKAGCNLRVLEGHTNLVFDVTFSPDGGLMASGSQDETVKLWQPDGTCDTLVATKPYEGMNIAGVLGLTRAQKLTLKALGAVEVFAEDSSQTRPNSNT</sequence>
<dbReference type="Gene3D" id="2.130.10.10">
    <property type="entry name" value="YVTN repeat-like/Quinoprotein amine dehydrogenase"/>
    <property type="match status" value="7"/>
</dbReference>
<dbReference type="Pfam" id="PF00931">
    <property type="entry name" value="NB-ARC"/>
    <property type="match status" value="1"/>
</dbReference>